<reference evidence="1 2" key="1">
    <citation type="journal article" date="2011" name="Science">
        <title>The ecoresponsive genome of Daphnia pulex.</title>
        <authorList>
            <person name="Colbourne J.K."/>
            <person name="Pfrender M.E."/>
            <person name="Gilbert D."/>
            <person name="Thomas W.K."/>
            <person name="Tucker A."/>
            <person name="Oakley T.H."/>
            <person name="Tokishita S."/>
            <person name="Aerts A."/>
            <person name="Arnold G.J."/>
            <person name="Basu M.K."/>
            <person name="Bauer D.J."/>
            <person name="Caceres C.E."/>
            <person name="Carmel L."/>
            <person name="Casola C."/>
            <person name="Choi J.H."/>
            <person name="Detter J.C."/>
            <person name="Dong Q."/>
            <person name="Dusheyko S."/>
            <person name="Eads B.D."/>
            <person name="Frohlich T."/>
            <person name="Geiler-Samerotte K.A."/>
            <person name="Gerlach D."/>
            <person name="Hatcher P."/>
            <person name="Jogdeo S."/>
            <person name="Krijgsveld J."/>
            <person name="Kriventseva E.V."/>
            <person name="Kultz D."/>
            <person name="Laforsch C."/>
            <person name="Lindquist E."/>
            <person name="Lopez J."/>
            <person name="Manak J.R."/>
            <person name="Muller J."/>
            <person name="Pangilinan J."/>
            <person name="Patwardhan R.P."/>
            <person name="Pitluck S."/>
            <person name="Pritham E.J."/>
            <person name="Rechtsteiner A."/>
            <person name="Rho M."/>
            <person name="Rogozin I.B."/>
            <person name="Sakarya O."/>
            <person name="Salamov A."/>
            <person name="Schaack S."/>
            <person name="Shapiro H."/>
            <person name="Shiga Y."/>
            <person name="Skalitzky C."/>
            <person name="Smith Z."/>
            <person name="Souvorov A."/>
            <person name="Sung W."/>
            <person name="Tang Z."/>
            <person name="Tsuchiya D."/>
            <person name="Tu H."/>
            <person name="Vos H."/>
            <person name="Wang M."/>
            <person name="Wolf Y.I."/>
            <person name="Yamagata H."/>
            <person name="Yamada T."/>
            <person name="Ye Y."/>
            <person name="Shaw J.R."/>
            <person name="Andrews J."/>
            <person name="Crease T.J."/>
            <person name="Tang H."/>
            <person name="Lucas S.M."/>
            <person name="Robertson H.M."/>
            <person name="Bork P."/>
            <person name="Koonin E.V."/>
            <person name="Zdobnov E.M."/>
            <person name="Grigoriev I.V."/>
            <person name="Lynch M."/>
            <person name="Boore J.L."/>
        </authorList>
    </citation>
    <scope>NUCLEOTIDE SEQUENCE [LARGE SCALE GENOMIC DNA]</scope>
</reference>
<dbReference type="GO" id="GO:0097191">
    <property type="term" value="P:extrinsic apoptotic signaling pathway"/>
    <property type="evidence" value="ECO:0000318"/>
    <property type="project" value="GO_Central"/>
</dbReference>
<dbReference type="OrthoDB" id="60860at2759"/>
<evidence type="ECO:0008006" key="3">
    <source>
        <dbReference type="Google" id="ProtNLM"/>
    </source>
</evidence>
<dbReference type="Pfam" id="PF05458">
    <property type="entry name" value="Siva"/>
    <property type="match status" value="1"/>
</dbReference>
<dbReference type="OMA" id="AQACMDP"/>
<dbReference type="KEGG" id="dpx:DAPPUDRAFT_314729"/>
<sequence length="176" mass="19317">MTKRPVSELDWGDALSHCPQSKIQVGNREINQGICSESNMKAVYRKTLNLLFQGSKAKPNQLETTHPIPTQPPTNLPKYSQTIITLDGRISPQQIDGQPPSAFVNATSPHSCMSCSSAGSFIALERCKFCEGMFCDKCFKLCMSCGGEFCSKCSIQTYSRDECSICLSCATKRGNL</sequence>
<evidence type="ECO:0000313" key="1">
    <source>
        <dbReference type="EMBL" id="EFX84428.1"/>
    </source>
</evidence>
<dbReference type="InParanoid" id="E9G795"/>
<dbReference type="PANTHER" id="PTHR14365">
    <property type="entry name" value="APOPTOSIS REGULATORY PROTEIN SIVA"/>
    <property type="match status" value="1"/>
</dbReference>
<accession>E9G795</accession>
<dbReference type="InterPro" id="IPR022773">
    <property type="entry name" value="Siva"/>
</dbReference>
<dbReference type="eggNOG" id="ENOG502SCP7">
    <property type="taxonomic scope" value="Eukaryota"/>
</dbReference>
<dbReference type="Proteomes" id="UP000000305">
    <property type="component" value="Unassembled WGS sequence"/>
</dbReference>
<dbReference type="EMBL" id="GL732534">
    <property type="protein sequence ID" value="EFX84428.1"/>
    <property type="molecule type" value="Genomic_DNA"/>
</dbReference>
<name>E9G795_DAPPU</name>
<organism evidence="1 2">
    <name type="scientific">Daphnia pulex</name>
    <name type="common">Water flea</name>
    <dbReference type="NCBI Taxonomy" id="6669"/>
    <lineage>
        <taxon>Eukaryota</taxon>
        <taxon>Metazoa</taxon>
        <taxon>Ecdysozoa</taxon>
        <taxon>Arthropoda</taxon>
        <taxon>Crustacea</taxon>
        <taxon>Branchiopoda</taxon>
        <taxon>Diplostraca</taxon>
        <taxon>Cladocera</taxon>
        <taxon>Anomopoda</taxon>
        <taxon>Daphniidae</taxon>
        <taxon>Daphnia</taxon>
    </lineage>
</organism>
<dbReference type="PANTHER" id="PTHR14365:SF1">
    <property type="entry name" value="APOPTOSIS REGULATORY PROTEIN SIVA"/>
    <property type="match status" value="1"/>
</dbReference>
<keyword evidence="2" id="KW-1185">Reference proteome</keyword>
<protein>
    <recommendedName>
        <fullName evidence="3">Apoptosis regulatory protein Siva</fullName>
    </recommendedName>
</protein>
<dbReference type="PhylomeDB" id="E9G795"/>
<gene>
    <name evidence="1" type="ORF">DAPPUDRAFT_314729</name>
</gene>
<dbReference type="AlphaFoldDB" id="E9G795"/>
<dbReference type="HOGENOM" id="CLU_127299_0_0_1"/>
<proteinExistence type="predicted"/>
<evidence type="ECO:0000313" key="2">
    <source>
        <dbReference type="Proteomes" id="UP000000305"/>
    </source>
</evidence>
<dbReference type="GO" id="GO:0005175">
    <property type="term" value="F:CD27 receptor binding"/>
    <property type="evidence" value="ECO:0000318"/>
    <property type="project" value="GO_Central"/>
</dbReference>